<name>A0ABT6CNU6_9SPHN</name>
<protein>
    <submittedName>
        <fullName evidence="2">Uncharacterized protein</fullName>
    </submittedName>
</protein>
<accession>A0ABT6CNU6</accession>
<keyword evidence="3" id="KW-1185">Reference proteome</keyword>
<evidence type="ECO:0000313" key="3">
    <source>
        <dbReference type="Proteomes" id="UP001222770"/>
    </source>
</evidence>
<reference evidence="2 3" key="1">
    <citation type="submission" date="2023-03" db="EMBL/GenBank/DDBJ databases">
        <title>Novosphingobium cyanobacteriorum sp. nov., isolated from a eutrophic reservoir during the Microcystis bloom period.</title>
        <authorList>
            <person name="Kang M."/>
            <person name="Le V."/>
            <person name="Ko S.-R."/>
            <person name="Lee S.-A."/>
            <person name="Ahn C.-Y."/>
        </authorList>
    </citation>
    <scope>NUCLEOTIDE SEQUENCE [LARGE SCALE GENOMIC DNA]</scope>
    <source>
        <strain evidence="2 3">HBC54</strain>
    </source>
</reference>
<keyword evidence="1" id="KW-0812">Transmembrane</keyword>
<keyword evidence="1" id="KW-1133">Transmembrane helix</keyword>
<gene>
    <name evidence="2" type="ORF">POM99_18795</name>
</gene>
<dbReference type="RefSeq" id="WP_277280192.1">
    <property type="nucleotide sequence ID" value="NZ_JAROCY010000023.1"/>
</dbReference>
<dbReference type="Proteomes" id="UP001222770">
    <property type="component" value="Unassembled WGS sequence"/>
</dbReference>
<evidence type="ECO:0000256" key="1">
    <source>
        <dbReference type="SAM" id="Phobius"/>
    </source>
</evidence>
<keyword evidence="1" id="KW-0472">Membrane</keyword>
<sequence length="45" mass="4973">MHDDSVDFPFETDDPETGIAAARGLIVGLALSQVFWIAVAWLIFH</sequence>
<feature type="transmembrane region" description="Helical" evidence="1">
    <location>
        <begin position="20"/>
        <end position="44"/>
    </location>
</feature>
<evidence type="ECO:0000313" key="2">
    <source>
        <dbReference type="EMBL" id="MDF8335258.1"/>
    </source>
</evidence>
<organism evidence="2 3">
    <name type="scientific">Novosphingobium cyanobacteriorum</name>
    <dbReference type="NCBI Taxonomy" id="3024215"/>
    <lineage>
        <taxon>Bacteria</taxon>
        <taxon>Pseudomonadati</taxon>
        <taxon>Pseudomonadota</taxon>
        <taxon>Alphaproteobacteria</taxon>
        <taxon>Sphingomonadales</taxon>
        <taxon>Sphingomonadaceae</taxon>
        <taxon>Novosphingobium</taxon>
    </lineage>
</organism>
<dbReference type="EMBL" id="JAROCY010000023">
    <property type="protein sequence ID" value="MDF8335258.1"/>
    <property type="molecule type" value="Genomic_DNA"/>
</dbReference>
<comment type="caution">
    <text evidence="2">The sequence shown here is derived from an EMBL/GenBank/DDBJ whole genome shotgun (WGS) entry which is preliminary data.</text>
</comment>
<proteinExistence type="predicted"/>